<organism evidence="1 2">
    <name type="scientific">Flectobacillus roseus</name>
    <dbReference type="NCBI Taxonomy" id="502259"/>
    <lineage>
        <taxon>Bacteria</taxon>
        <taxon>Pseudomonadati</taxon>
        <taxon>Bacteroidota</taxon>
        <taxon>Cytophagia</taxon>
        <taxon>Cytophagales</taxon>
        <taxon>Flectobacillaceae</taxon>
        <taxon>Flectobacillus</taxon>
    </lineage>
</organism>
<accession>A0ABT6Y2E1</accession>
<name>A0ABT6Y2E1_9BACT</name>
<reference evidence="1 2" key="1">
    <citation type="submission" date="2023-05" db="EMBL/GenBank/DDBJ databases">
        <title>Novel species of genus Flectobacillus isolated from stream in China.</title>
        <authorList>
            <person name="Lu H."/>
        </authorList>
    </citation>
    <scope>NUCLEOTIDE SEQUENCE [LARGE SCALE GENOMIC DNA]</scope>
    <source>
        <strain evidence="1 2">KCTC 42575</strain>
    </source>
</reference>
<sequence>MKSLLTLNFFLVFLFTEKPFQKRLKQDFDVQKITWNDLKDVHFKKKFNIDLAMFYLYPNFGPKVTMLNGRTIEIRGYTIPIDSEGNFVVSQNPNSMCYFCGKSGPESMIQLKFTSKHQRYKVDEIRTFKGILRLNANNVQELNYILEEAESVD</sequence>
<evidence type="ECO:0000313" key="2">
    <source>
        <dbReference type="Proteomes" id="UP001236507"/>
    </source>
</evidence>
<keyword evidence="2" id="KW-1185">Reference proteome</keyword>
<proteinExistence type="predicted"/>
<dbReference type="RefSeq" id="WP_095163300.1">
    <property type="nucleotide sequence ID" value="NZ_JASHIF010000002.1"/>
</dbReference>
<gene>
    <name evidence="1" type="ORF">QM524_00790</name>
</gene>
<dbReference type="EMBL" id="JASHIF010000002">
    <property type="protein sequence ID" value="MDI9857730.1"/>
    <property type="molecule type" value="Genomic_DNA"/>
</dbReference>
<evidence type="ECO:0000313" key="1">
    <source>
        <dbReference type="EMBL" id="MDI9857730.1"/>
    </source>
</evidence>
<dbReference type="Gene3D" id="2.40.50.870">
    <property type="entry name" value="Protein of unknown function (DUF3299)"/>
    <property type="match status" value="1"/>
</dbReference>
<comment type="caution">
    <text evidence="1">The sequence shown here is derived from an EMBL/GenBank/DDBJ whole genome shotgun (WGS) entry which is preliminary data.</text>
</comment>
<dbReference type="Proteomes" id="UP001236507">
    <property type="component" value="Unassembled WGS sequence"/>
</dbReference>
<protein>
    <submittedName>
        <fullName evidence="1">DUF3299 domain-containing protein</fullName>
    </submittedName>
</protein>